<reference evidence="1 2" key="1">
    <citation type="submission" date="2021-08" db="EMBL/GenBank/DDBJ databases">
        <authorList>
            <person name="Peeters C."/>
        </authorList>
    </citation>
    <scope>NUCLEOTIDE SEQUENCE [LARGE SCALE GENOMIC DNA]</scope>
    <source>
        <strain evidence="1 2">LMG 23994</strain>
    </source>
</reference>
<evidence type="ECO:0000313" key="1">
    <source>
        <dbReference type="EMBL" id="CAG9170392.1"/>
    </source>
</evidence>
<dbReference type="Proteomes" id="UP000701702">
    <property type="component" value="Unassembled WGS sequence"/>
</dbReference>
<keyword evidence="2" id="KW-1185">Reference proteome</keyword>
<dbReference type="EMBL" id="CAJZAF010000008">
    <property type="protein sequence ID" value="CAG9170392.1"/>
    <property type="molecule type" value="Genomic_DNA"/>
</dbReference>
<proteinExistence type="predicted"/>
<organism evidence="1 2">
    <name type="scientific">Cupriavidus pinatubonensis</name>
    <dbReference type="NCBI Taxonomy" id="248026"/>
    <lineage>
        <taxon>Bacteria</taxon>
        <taxon>Pseudomonadati</taxon>
        <taxon>Pseudomonadota</taxon>
        <taxon>Betaproteobacteria</taxon>
        <taxon>Burkholderiales</taxon>
        <taxon>Burkholderiaceae</taxon>
        <taxon>Cupriavidus</taxon>
    </lineage>
</organism>
<accession>A0ABN7YDV8</accession>
<protein>
    <submittedName>
        <fullName evidence="1">Uncharacterized protein</fullName>
    </submittedName>
</protein>
<evidence type="ECO:0000313" key="2">
    <source>
        <dbReference type="Proteomes" id="UP000701702"/>
    </source>
</evidence>
<gene>
    <name evidence="1" type="ORF">LMG23994_01878</name>
</gene>
<sequence length="68" mass="7380">MAAVILPLAPPLATQYALAEADRLAILAQAPSRHRQPSAVTNAEVERQRLEFIAMHGCVFGTLPDENQ</sequence>
<dbReference type="RefSeq" id="WP_224001599.1">
    <property type="nucleotide sequence ID" value="NZ_CAJZAF010000008.1"/>
</dbReference>
<name>A0ABN7YDV8_9BURK</name>
<comment type="caution">
    <text evidence="1">The sequence shown here is derived from an EMBL/GenBank/DDBJ whole genome shotgun (WGS) entry which is preliminary data.</text>
</comment>